<dbReference type="SUPFAM" id="SSF56300">
    <property type="entry name" value="Metallo-dependent phosphatases"/>
    <property type="match status" value="1"/>
</dbReference>
<dbReference type="PANTHER" id="PTHR42850:SF4">
    <property type="entry name" value="ZINC-DEPENDENT ENDOPOLYPHOSPHATASE"/>
    <property type="match status" value="1"/>
</dbReference>
<dbReference type="GO" id="GO:0016791">
    <property type="term" value="F:phosphatase activity"/>
    <property type="evidence" value="ECO:0007669"/>
    <property type="project" value="TreeGrafter"/>
</dbReference>
<dbReference type="GO" id="GO:0005737">
    <property type="term" value="C:cytoplasm"/>
    <property type="evidence" value="ECO:0007669"/>
    <property type="project" value="TreeGrafter"/>
</dbReference>
<dbReference type="STRING" id="1925591.BI308_13900"/>
<name>A0A1L9QQP4_9CYAN</name>
<dbReference type="Pfam" id="PF00149">
    <property type="entry name" value="Metallophos"/>
    <property type="match status" value="1"/>
</dbReference>
<protein>
    <submittedName>
        <fullName evidence="2">Serine/threonine protein phosphatase</fullName>
    </submittedName>
</protein>
<dbReference type="EMBL" id="MLAW01000023">
    <property type="protein sequence ID" value="OJJ24969.1"/>
    <property type="molecule type" value="Genomic_DNA"/>
</dbReference>
<dbReference type="PANTHER" id="PTHR42850">
    <property type="entry name" value="METALLOPHOSPHOESTERASE"/>
    <property type="match status" value="1"/>
</dbReference>
<dbReference type="InterPro" id="IPR004843">
    <property type="entry name" value="Calcineurin-like_PHP"/>
</dbReference>
<dbReference type="InterPro" id="IPR050126">
    <property type="entry name" value="Ap4A_hydrolase"/>
</dbReference>
<evidence type="ECO:0000313" key="2">
    <source>
        <dbReference type="EMBL" id="OJJ24969.1"/>
    </source>
</evidence>
<organism evidence="2 3">
    <name type="scientific">Roseofilum reptotaenium AO1-A</name>
    <dbReference type="NCBI Taxonomy" id="1925591"/>
    <lineage>
        <taxon>Bacteria</taxon>
        <taxon>Bacillati</taxon>
        <taxon>Cyanobacteriota</taxon>
        <taxon>Cyanophyceae</taxon>
        <taxon>Desertifilales</taxon>
        <taxon>Desertifilaceae</taxon>
        <taxon>Roseofilum</taxon>
    </lineage>
</organism>
<accession>A0A1L9QQP4</accession>
<dbReference type="Gene3D" id="3.60.21.10">
    <property type="match status" value="1"/>
</dbReference>
<dbReference type="InterPro" id="IPR029052">
    <property type="entry name" value="Metallo-depent_PP-like"/>
</dbReference>
<evidence type="ECO:0000259" key="1">
    <source>
        <dbReference type="Pfam" id="PF00149"/>
    </source>
</evidence>
<keyword evidence="3" id="KW-1185">Reference proteome</keyword>
<evidence type="ECO:0000313" key="3">
    <source>
        <dbReference type="Proteomes" id="UP000183940"/>
    </source>
</evidence>
<gene>
    <name evidence="2" type="ORF">BI308_13900</name>
</gene>
<dbReference type="CDD" id="cd00144">
    <property type="entry name" value="MPP_PPP_family"/>
    <property type="match status" value="1"/>
</dbReference>
<dbReference type="GO" id="GO:0110154">
    <property type="term" value="P:RNA decapping"/>
    <property type="evidence" value="ECO:0007669"/>
    <property type="project" value="TreeGrafter"/>
</dbReference>
<dbReference type="Proteomes" id="UP000183940">
    <property type="component" value="Unassembled WGS sequence"/>
</dbReference>
<dbReference type="GO" id="GO:0008803">
    <property type="term" value="F:bis(5'-nucleosyl)-tetraphosphatase (symmetrical) activity"/>
    <property type="evidence" value="ECO:0007669"/>
    <property type="project" value="TreeGrafter"/>
</dbReference>
<dbReference type="AlphaFoldDB" id="A0A1L9QQP4"/>
<comment type="caution">
    <text evidence="2">The sequence shown here is derived from an EMBL/GenBank/DDBJ whole genome shotgun (WGS) entry which is preliminary data.</text>
</comment>
<sequence>MRILAIGDIHGCSTALDSLLNGVNLRKSDVIVTLGDYVNKGPDTKGVLDRLIALHERGQLVPIRGNHDLMFLLARSLPEEKVAQDRITPETLASYGTQENGKPINITNIPDRHYRFLAQTCLNYWETKDRFFLHATADPDLPLDQQPYENLFWQKFKSPRPHQSGKVMICGHTSQKNGQPVNLGHAICIDTWACGQGWLTALDVNTGELWQSNQQGARQRSHIHDFQQRAMAIA</sequence>
<reference evidence="2" key="1">
    <citation type="submission" date="2016-10" db="EMBL/GenBank/DDBJ databases">
        <title>CRISPR-Cas defence system in Roseofilum reptotaenium: evidence of a bacteriophage-cyanobacterium arms race in the coral black band disease.</title>
        <authorList>
            <person name="Buerger P."/>
            <person name="Wood-Charlson E.M."/>
            <person name="Weynberg K.D."/>
            <person name="Willis B."/>
            <person name="Van Oppen M.J."/>
        </authorList>
    </citation>
    <scope>NUCLEOTIDE SEQUENCE [LARGE SCALE GENOMIC DNA]</scope>
    <source>
        <strain evidence="2">AO1-A</strain>
    </source>
</reference>
<feature type="domain" description="Calcineurin-like phosphoesterase" evidence="1">
    <location>
        <begin position="1"/>
        <end position="173"/>
    </location>
</feature>
<proteinExistence type="predicted"/>